<dbReference type="Proteomes" id="UP001487740">
    <property type="component" value="Unassembled WGS sequence"/>
</dbReference>
<dbReference type="PANTHER" id="PTHR15657:SF1">
    <property type="entry name" value="THYROID TRANSCRIPTION FACTOR 1-ASSOCIATED PROTEIN 26"/>
    <property type="match status" value="1"/>
</dbReference>
<evidence type="ECO:0000256" key="1">
    <source>
        <dbReference type="SAM" id="MobiDB-lite"/>
    </source>
</evidence>
<evidence type="ECO:0000313" key="2">
    <source>
        <dbReference type="EMBL" id="KAK8395439.1"/>
    </source>
</evidence>
<sequence length="162" mass="19156">MHFKHKQRASFGSQQAGHGRALLQKKAVVRQHLRLKNKTQAREKKKLKYMQSSCEGGHTEEQQNNLADTTQEDSPFSSSSRKNRPNNLQRAKAEYRRKIEEKVLRKEEALNRRKEAEEAKKRYKEKRLYRFKKLNQKTRKGQPLMRGKIELILETLQQAPDS</sequence>
<protein>
    <recommendedName>
        <fullName evidence="4">Thyroid transcription factor 1-associated protein 26</fullName>
    </recommendedName>
</protein>
<evidence type="ECO:0008006" key="4">
    <source>
        <dbReference type="Google" id="ProtNLM"/>
    </source>
</evidence>
<dbReference type="PANTHER" id="PTHR15657">
    <property type="entry name" value="THYROID TRANSCRIPTION FACTOR 1-ASSOCIATED PROTEIN 26"/>
    <property type="match status" value="1"/>
</dbReference>
<organism evidence="2 3">
    <name type="scientific">Scylla paramamosain</name>
    <name type="common">Mud crab</name>
    <dbReference type="NCBI Taxonomy" id="85552"/>
    <lineage>
        <taxon>Eukaryota</taxon>
        <taxon>Metazoa</taxon>
        <taxon>Ecdysozoa</taxon>
        <taxon>Arthropoda</taxon>
        <taxon>Crustacea</taxon>
        <taxon>Multicrustacea</taxon>
        <taxon>Malacostraca</taxon>
        <taxon>Eumalacostraca</taxon>
        <taxon>Eucarida</taxon>
        <taxon>Decapoda</taxon>
        <taxon>Pleocyemata</taxon>
        <taxon>Brachyura</taxon>
        <taxon>Eubrachyura</taxon>
        <taxon>Portunoidea</taxon>
        <taxon>Portunidae</taxon>
        <taxon>Portuninae</taxon>
        <taxon>Scylla</taxon>
    </lineage>
</organism>
<dbReference type="GO" id="GO:0005634">
    <property type="term" value="C:nucleus"/>
    <property type="evidence" value="ECO:0007669"/>
    <property type="project" value="TreeGrafter"/>
</dbReference>
<proteinExistence type="predicted"/>
<comment type="caution">
    <text evidence="2">The sequence shown here is derived from an EMBL/GenBank/DDBJ whole genome shotgun (WGS) entry which is preliminary data.</text>
</comment>
<dbReference type="EMBL" id="JARAKH010000018">
    <property type="protein sequence ID" value="KAK8395439.1"/>
    <property type="molecule type" value="Genomic_DNA"/>
</dbReference>
<name>A0AAW0U799_SCYPA</name>
<feature type="compositionally biased region" description="Basic residues" evidence="1">
    <location>
        <begin position="27"/>
        <end position="48"/>
    </location>
</feature>
<dbReference type="InterPro" id="IPR013730">
    <property type="entry name" value="Fyv7/TAP26"/>
</dbReference>
<gene>
    <name evidence="2" type="ORF">O3P69_006235</name>
</gene>
<reference evidence="2 3" key="1">
    <citation type="submission" date="2023-03" db="EMBL/GenBank/DDBJ databases">
        <title>High-quality genome of Scylla paramamosain provides insights in environmental adaptation.</title>
        <authorList>
            <person name="Zhang L."/>
        </authorList>
    </citation>
    <scope>NUCLEOTIDE SEQUENCE [LARGE SCALE GENOMIC DNA]</scope>
    <source>
        <strain evidence="2">LZ_2023a</strain>
        <tissue evidence="2">Muscle</tissue>
    </source>
</reference>
<dbReference type="AlphaFoldDB" id="A0AAW0U799"/>
<dbReference type="Pfam" id="PF08524">
    <property type="entry name" value="rRNA_processing"/>
    <property type="match status" value="1"/>
</dbReference>
<accession>A0AAW0U799</accession>
<keyword evidence="3" id="KW-1185">Reference proteome</keyword>
<evidence type="ECO:0000313" key="3">
    <source>
        <dbReference type="Proteomes" id="UP001487740"/>
    </source>
</evidence>
<feature type="compositionally biased region" description="Polar residues" evidence="1">
    <location>
        <begin position="62"/>
        <end position="89"/>
    </location>
</feature>
<feature type="region of interest" description="Disordered" evidence="1">
    <location>
        <begin position="1"/>
        <end position="96"/>
    </location>
</feature>